<proteinExistence type="predicted"/>
<dbReference type="InterPro" id="IPR024535">
    <property type="entry name" value="RHGA/B-epi-like_pectate_lyase"/>
</dbReference>
<feature type="transmembrane region" description="Helical" evidence="2">
    <location>
        <begin position="61"/>
        <end position="82"/>
    </location>
</feature>
<keyword evidence="4" id="KW-0378">Hydrolase</keyword>
<reference evidence="4 5" key="1">
    <citation type="submission" date="2021-08" db="EMBL/GenBank/DDBJ databases">
        <title>Draft Genome Sequence of Phanerochaete sordida strain YK-624.</title>
        <authorList>
            <person name="Mori T."/>
            <person name="Dohra H."/>
            <person name="Suzuki T."/>
            <person name="Kawagishi H."/>
            <person name="Hirai H."/>
        </authorList>
    </citation>
    <scope>NUCLEOTIDE SEQUENCE [LARGE SCALE GENOMIC DNA]</scope>
    <source>
        <strain evidence="4 5">YK-624</strain>
    </source>
</reference>
<dbReference type="PANTHER" id="PTHR33928:SF2">
    <property type="entry name" value="PECTATE LYASE SUPERFAMILY PROTEIN DOMAIN-CONTAINING PROTEIN-RELATED"/>
    <property type="match status" value="1"/>
</dbReference>
<comment type="caution">
    <text evidence="4">The sequence shown here is derived from an EMBL/GenBank/DDBJ whole genome shotgun (WGS) entry which is preliminary data.</text>
</comment>
<accession>A0A9P3LIW0</accession>
<evidence type="ECO:0000256" key="1">
    <source>
        <dbReference type="SAM" id="MobiDB-lite"/>
    </source>
</evidence>
<dbReference type="InterPro" id="IPR039279">
    <property type="entry name" value="QRT3-like"/>
</dbReference>
<protein>
    <submittedName>
        <fullName evidence="4">Glycoside hydrolase family 55 protein</fullName>
    </submittedName>
</protein>
<dbReference type="Gene3D" id="2.160.20.10">
    <property type="entry name" value="Single-stranded right-handed beta-helix, Pectin lyase-like"/>
    <property type="match status" value="2"/>
</dbReference>
<feature type="compositionally biased region" description="Basic and acidic residues" evidence="1">
    <location>
        <begin position="10"/>
        <end position="19"/>
    </location>
</feature>
<feature type="domain" description="Rhamnogalacturonase A/B/Epimerase-like pectate lyase" evidence="3">
    <location>
        <begin position="480"/>
        <end position="540"/>
    </location>
</feature>
<dbReference type="EMBL" id="BPQB01000063">
    <property type="protein sequence ID" value="GJE96760.1"/>
    <property type="molecule type" value="Genomic_DNA"/>
</dbReference>
<dbReference type="SUPFAM" id="SSF51126">
    <property type="entry name" value="Pectin lyase-like"/>
    <property type="match status" value="2"/>
</dbReference>
<feature type="domain" description="Rhamnogalacturonase A/B/Epimerase-like pectate lyase" evidence="3">
    <location>
        <begin position="129"/>
        <end position="350"/>
    </location>
</feature>
<dbReference type="InterPro" id="IPR012334">
    <property type="entry name" value="Pectin_lyas_fold"/>
</dbReference>
<evidence type="ECO:0000256" key="2">
    <source>
        <dbReference type="SAM" id="Phobius"/>
    </source>
</evidence>
<gene>
    <name evidence="4" type="ORF">PsYK624_129660</name>
</gene>
<keyword evidence="2" id="KW-1133">Transmembrane helix</keyword>
<evidence type="ECO:0000313" key="4">
    <source>
        <dbReference type="EMBL" id="GJE96760.1"/>
    </source>
</evidence>
<dbReference type="PANTHER" id="PTHR33928">
    <property type="entry name" value="POLYGALACTURONASE QRT3"/>
    <property type="match status" value="1"/>
</dbReference>
<dbReference type="Pfam" id="PF12708">
    <property type="entry name" value="Pect-lyase_RHGA_epim"/>
    <property type="match status" value="2"/>
</dbReference>
<sequence length="837" mass="87938">MLSCSAARATDAKSKELRPAPRARIKPWAPAASLPRTLGFSPPPPAPPPNARVLTRGRPVMFYRTLCNAFVVGAALLGLFAATADGLGSTCSSPLSHGSAAAGDPFWLQNIQHQGIAAFNGNPGGYKVFRNVKDYGATGNGNTDDTAAIQAAINDGGRCGQGCDSTTTQPALVFFPSGTYKVSTPLIMNYQTQFIGDAKNLPTLLAAPGFNGIALIDVDPYLAGGAQWYANQNNFFRSVRNFVIDLRQVSGSATGIHWQVSQATSLINIVFQMSTAAGNQHQGIFMENGSGGFLGDLVFNGGNIGATFGNQQFTVRNLTFNNANTAINAIWNWGWTFQRITINNCQVGFDLTQGSTSNTGAQGVGAEAIIDAVVTNTPIFVRTSGPSSGHLQGSIVLNNIQLTNVPIAVGVNGGATVLAGGTTTINSWAQGNVYHGSSGSASFTQGNIASINRPSPLLDSTGRIVSKSHPQYTGYASSDFVSVRSQGAKGDGHTDDTQAIKNVFAQYAGCKIIFFDAGSYIVSDTIQIPAGTQVVGEIWSQVIGTGSKFADYNNPQPVIQVGASGSSGVVEITDMIFTTRGPAAGAIIVEWNVHDPAGQQAAAGAWDTHLIIGGTAQSGLQSSQCPTSGSGGNNCFADFLGVHLTTGSSAYLEGMWVWLADHDLDSGGSPQISLWSGGGILSESQGPVWLIGTAAEHHINYQYFLKNAANHYIGLAQTETPYFQPNPQTPAPFITNANFDPTQTMGEAWAMTVQNSHGILVFGAGFYSFFSGYNTGCQNSQNCQSQIVNVDSSSDIAFYSLTTVDTTFQFSVNAAGVINRSNNPNGFADTVTAWTRN</sequence>
<dbReference type="AlphaFoldDB" id="A0A9P3LIW0"/>
<keyword evidence="2" id="KW-0472">Membrane</keyword>
<feature type="region of interest" description="Disordered" evidence="1">
    <location>
        <begin position="1"/>
        <end position="26"/>
    </location>
</feature>
<dbReference type="InterPro" id="IPR011050">
    <property type="entry name" value="Pectin_lyase_fold/virulence"/>
</dbReference>
<dbReference type="OrthoDB" id="1046782at2759"/>
<keyword evidence="5" id="KW-1185">Reference proteome</keyword>
<evidence type="ECO:0000259" key="3">
    <source>
        <dbReference type="Pfam" id="PF12708"/>
    </source>
</evidence>
<dbReference type="CDD" id="cd23668">
    <property type="entry name" value="GH55_beta13glucanase-like"/>
    <property type="match status" value="1"/>
</dbReference>
<evidence type="ECO:0000313" key="5">
    <source>
        <dbReference type="Proteomes" id="UP000703269"/>
    </source>
</evidence>
<name>A0A9P3LIW0_9APHY</name>
<dbReference type="Proteomes" id="UP000703269">
    <property type="component" value="Unassembled WGS sequence"/>
</dbReference>
<organism evidence="4 5">
    <name type="scientific">Phanerochaete sordida</name>
    <dbReference type="NCBI Taxonomy" id="48140"/>
    <lineage>
        <taxon>Eukaryota</taxon>
        <taxon>Fungi</taxon>
        <taxon>Dikarya</taxon>
        <taxon>Basidiomycota</taxon>
        <taxon>Agaricomycotina</taxon>
        <taxon>Agaricomycetes</taxon>
        <taxon>Polyporales</taxon>
        <taxon>Phanerochaetaceae</taxon>
        <taxon>Phanerochaete</taxon>
    </lineage>
</organism>
<keyword evidence="2" id="KW-0812">Transmembrane</keyword>
<dbReference type="GO" id="GO:0004650">
    <property type="term" value="F:polygalacturonase activity"/>
    <property type="evidence" value="ECO:0007669"/>
    <property type="project" value="InterPro"/>
</dbReference>